<organism evidence="2 3">
    <name type="scientific">Lasiosphaeria ovina</name>
    <dbReference type="NCBI Taxonomy" id="92902"/>
    <lineage>
        <taxon>Eukaryota</taxon>
        <taxon>Fungi</taxon>
        <taxon>Dikarya</taxon>
        <taxon>Ascomycota</taxon>
        <taxon>Pezizomycotina</taxon>
        <taxon>Sordariomycetes</taxon>
        <taxon>Sordariomycetidae</taxon>
        <taxon>Sordariales</taxon>
        <taxon>Lasiosphaeriaceae</taxon>
        <taxon>Lasiosphaeria</taxon>
    </lineage>
</organism>
<reference evidence="2" key="1">
    <citation type="journal article" date="2023" name="Mol. Phylogenet. Evol.">
        <title>Genome-scale phylogeny and comparative genomics of the fungal order Sordariales.</title>
        <authorList>
            <person name="Hensen N."/>
            <person name="Bonometti L."/>
            <person name="Westerberg I."/>
            <person name="Brannstrom I.O."/>
            <person name="Guillou S."/>
            <person name="Cros-Aarteil S."/>
            <person name="Calhoun S."/>
            <person name="Haridas S."/>
            <person name="Kuo A."/>
            <person name="Mondo S."/>
            <person name="Pangilinan J."/>
            <person name="Riley R."/>
            <person name="LaButti K."/>
            <person name="Andreopoulos B."/>
            <person name="Lipzen A."/>
            <person name="Chen C."/>
            <person name="Yan M."/>
            <person name="Daum C."/>
            <person name="Ng V."/>
            <person name="Clum A."/>
            <person name="Steindorff A."/>
            <person name="Ohm R.A."/>
            <person name="Martin F."/>
            <person name="Silar P."/>
            <person name="Natvig D.O."/>
            <person name="Lalanne C."/>
            <person name="Gautier V."/>
            <person name="Ament-Velasquez S.L."/>
            <person name="Kruys A."/>
            <person name="Hutchinson M.I."/>
            <person name="Powell A.J."/>
            <person name="Barry K."/>
            <person name="Miller A.N."/>
            <person name="Grigoriev I.V."/>
            <person name="Debuchy R."/>
            <person name="Gladieux P."/>
            <person name="Hiltunen Thoren M."/>
            <person name="Johannesson H."/>
        </authorList>
    </citation>
    <scope>NUCLEOTIDE SEQUENCE</scope>
    <source>
        <strain evidence="2">CBS 958.72</strain>
    </source>
</reference>
<accession>A0AAE0K6H7</accession>
<evidence type="ECO:0000256" key="1">
    <source>
        <dbReference type="SAM" id="SignalP"/>
    </source>
</evidence>
<reference evidence="2" key="2">
    <citation type="submission" date="2023-06" db="EMBL/GenBank/DDBJ databases">
        <authorList>
            <consortium name="Lawrence Berkeley National Laboratory"/>
            <person name="Haridas S."/>
            <person name="Hensen N."/>
            <person name="Bonometti L."/>
            <person name="Westerberg I."/>
            <person name="Brannstrom I.O."/>
            <person name="Guillou S."/>
            <person name="Cros-Aarteil S."/>
            <person name="Calhoun S."/>
            <person name="Kuo A."/>
            <person name="Mondo S."/>
            <person name="Pangilinan J."/>
            <person name="Riley R."/>
            <person name="Labutti K."/>
            <person name="Andreopoulos B."/>
            <person name="Lipzen A."/>
            <person name="Chen C."/>
            <person name="Yanf M."/>
            <person name="Daum C."/>
            <person name="Ng V."/>
            <person name="Clum A."/>
            <person name="Steindorff A."/>
            <person name="Ohm R."/>
            <person name="Martin F."/>
            <person name="Silar P."/>
            <person name="Natvig D."/>
            <person name="Lalanne C."/>
            <person name="Gautier V."/>
            <person name="Ament-Velasquez S.L."/>
            <person name="Kruys A."/>
            <person name="Hutchinson M.I."/>
            <person name="Powell A.J."/>
            <person name="Barry K."/>
            <person name="Miller A.N."/>
            <person name="Grigoriev I.V."/>
            <person name="Debuchy R."/>
            <person name="Gladieux P."/>
            <person name="Thoren M.H."/>
            <person name="Johannesson H."/>
        </authorList>
    </citation>
    <scope>NUCLEOTIDE SEQUENCE</scope>
    <source>
        <strain evidence="2">CBS 958.72</strain>
    </source>
</reference>
<protein>
    <submittedName>
        <fullName evidence="2">Uncharacterized protein</fullName>
    </submittedName>
</protein>
<dbReference type="EMBL" id="JAULSN010000005">
    <property type="protein sequence ID" value="KAK3370759.1"/>
    <property type="molecule type" value="Genomic_DNA"/>
</dbReference>
<dbReference type="AlphaFoldDB" id="A0AAE0K6H7"/>
<evidence type="ECO:0000313" key="3">
    <source>
        <dbReference type="Proteomes" id="UP001287356"/>
    </source>
</evidence>
<sequence>MHFSAITAALLFGAVANAYEIVVYSDVGWTGAEASFTYDGRHYLDFVGHSWEFLSPGGDGCCVRFCYGGEPVGYRCSQSSNYRSSSPIDEVVTGCGDTQLDC</sequence>
<feature type="signal peptide" evidence="1">
    <location>
        <begin position="1"/>
        <end position="18"/>
    </location>
</feature>
<proteinExistence type="predicted"/>
<evidence type="ECO:0000313" key="2">
    <source>
        <dbReference type="EMBL" id="KAK3370759.1"/>
    </source>
</evidence>
<feature type="chain" id="PRO_5042097109" evidence="1">
    <location>
        <begin position="19"/>
        <end position="102"/>
    </location>
</feature>
<comment type="caution">
    <text evidence="2">The sequence shown here is derived from an EMBL/GenBank/DDBJ whole genome shotgun (WGS) entry which is preliminary data.</text>
</comment>
<dbReference type="Proteomes" id="UP001287356">
    <property type="component" value="Unassembled WGS sequence"/>
</dbReference>
<gene>
    <name evidence="2" type="ORF">B0T24DRAFT_626909</name>
</gene>
<keyword evidence="3" id="KW-1185">Reference proteome</keyword>
<name>A0AAE0K6H7_9PEZI</name>
<keyword evidence="1" id="KW-0732">Signal</keyword>